<gene>
    <name evidence="5" type="primary">hoatz</name>
</gene>
<sequence length="163" mass="19004">MTENPDEKFFDELAELEKLYTVFGGSAQEDVACAKVFWNSLSLQPPLESRLVSADIKQRLRIAKPPQSSNTAQKNTESCQRNDEFLQDLHLKQKQEERQRYTEMAKKRDQIIELLRKQRDERIKKEMLSLPHKTRKSGPERRPVPKTPPQADSQDIKDVEALQ</sequence>
<dbReference type="InterPro" id="IPR040681">
    <property type="entry name" value="HOATZ-like"/>
</dbReference>
<feature type="compositionally biased region" description="Polar residues" evidence="3">
    <location>
        <begin position="66"/>
        <end position="79"/>
    </location>
</feature>
<dbReference type="FunCoup" id="A0A6J2WXD9">
    <property type="interactions" value="285"/>
</dbReference>
<dbReference type="PANTHER" id="PTHR47231">
    <property type="entry name" value="UPF0722 PROTEIN C11ORF88"/>
    <property type="match status" value="1"/>
</dbReference>
<keyword evidence="4" id="KW-1185">Reference proteome</keyword>
<dbReference type="AlphaFoldDB" id="A0A6J2WXD9"/>
<feature type="region of interest" description="Disordered" evidence="3">
    <location>
        <begin position="122"/>
        <end position="163"/>
    </location>
</feature>
<keyword evidence="5" id="KW-0969">Cilium</keyword>
<feature type="region of interest" description="Disordered" evidence="3">
    <location>
        <begin position="61"/>
        <end position="83"/>
    </location>
</feature>
<evidence type="ECO:0000313" key="5">
    <source>
        <dbReference type="RefSeq" id="XP_030648837.1"/>
    </source>
</evidence>
<proteinExistence type="inferred from homology"/>
<keyword evidence="5" id="KW-0966">Cell projection</keyword>
<dbReference type="InParanoid" id="A0A6J2WXD9"/>
<dbReference type="PANTHER" id="PTHR47231:SF1">
    <property type="entry name" value="CILIA- AND FLAGELLA-ASSOCIATED PROTEIN HOATZ"/>
    <property type="match status" value="1"/>
</dbReference>
<protein>
    <recommendedName>
        <fullName evidence="2">Cilia- and flagella-associated protein HOATZ</fullName>
    </recommendedName>
</protein>
<evidence type="ECO:0000313" key="4">
    <source>
        <dbReference type="Proteomes" id="UP000504632"/>
    </source>
</evidence>
<evidence type="ECO:0000256" key="1">
    <source>
        <dbReference type="ARBA" id="ARBA00023451"/>
    </source>
</evidence>
<dbReference type="Proteomes" id="UP000504632">
    <property type="component" value="Chromosome 15"/>
</dbReference>
<organism evidence="4 5">
    <name type="scientific">Chanos chanos</name>
    <name type="common">Milkfish</name>
    <name type="synonym">Mugil chanos</name>
    <dbReference type="NCBI Taxonomy" id="29144"/>
    <lineage>
        <taxon>Eukaryota</taxon>
        <taxon>Metazoa</taxon>
        <taxon>Chordata</taxon>
        <taxon>Craniata</taxon>
        <taxon>Vertebrata</taxon>
        <taxon>Euteleostomi</taxon>
        <taxon>Actinopterygii</taxon>
        <taxon>Neopterygii</taxon>
        <taxon>Teleostei</taxon>
        <taxon>Ostariophysi</taxon>
        <taxon>Gonorynchiformes</taxon>
        <taxon>Chanidae</taxon>
        <taxon>Chanos</taxon>
    </lineage>
</organism>
<dbReference type="GO" id="GO:0060271">
    <property type="term" value="P:cilium assembly"/>
    <property type="evidence" value="ECO:0007669"/>
    <property type="project" value="InterPro"/>
</dbReference>
<comment type="similarity">
    <text evidence="1">Belongs to the HOATZ family.</text>
</comment>
<name>A0A6J2WXD9_CHACN</name>
<keyword evidence="5" id="KW-0282">Flagellum</keyword>
<accession>A0A6J2WXD9</accession>
<dbReference type="CTD" id="399949"/>
<dbReference type="Pfam" id="PF17664">
    <property type="entry name" value="HOATZ-like"/>
    <property type="match status" value="1"/>
</dbReference>
<reference evidence="5" key="1">
    <citation type="submission" date="2025-08" db="UniProtKB">
        <authorList>
            <consortium name="RefSeq"/>
        </authorList>
    </citation>
    <scope>IDENTIFICATION</scope>
</reference>
<dbReference type="OrthoDB" id="10004365at2759"/>
<dbReference type="RefSeq" id="XP_030648837.1">
    <property type="nucleotide sequence ID" value="XM_030792977.1"/>
</dbReference>
<feature type="compositionally biased region" description="Basic and acidic residues" evidence="3">
    <location>
        <begin position="154"/>
        <end position="163"/>
    </location>
</feature>
<evidence type="ECO:0000256" key="2">
    <source>
        <dbReference type="ARBA" id="ARBA00023657"/>
    </source>
</evidence>
<dbReference type="GeneID" id="115828880"/>
<evidence type="ECO:0000256" key="3">
    <source>
        <dbReference type="SAM" id="MobiDB-lite"/>
    </source>
</evidence>